<evidence type="ECO:0000256" key="8">
    <source>
        <dbReference type="SAM" id="MobiDB-lite"/>
    </source>
</evidence>
<keyword evidence="10" id="KW-1185">Reference proteome</keyword>
<dbReference type="InterPro" id="IPR019012">
    <property type="entry name" value="RNA_cap_Gua-N2-MeTrfase"/>
</dbReference>
<keyword evidence="9" id="KW-0808">Transferase</keyword>
<reference evidence="9 10" key="1">
    <citation type="journal article" date="2017" name="Mol. Ecol.">
        <title>Comparative and population genomic landscape of Phellinus noxius: A hypervariable fungus causing root rot in trees.</title>
        <authorList>
            <person name="Chung C.L."/>
            <person name="Lee T.J."/>
            <person name="Akiba M."/>
            <person name="Lee H.H."/>
            <person name="Kuo T.H."/>
            <person name="Liu D."/>
            <person name="Ke H.M."/>
            <person name="Yokoi T."/>
            <person name="Roa M.B."/>
            <person name="Lu M.J."/>
            <person name="Chang Y.Y."/>
            <person name="Ann P.J."/>
            <person name="Tsai J.N."/>
            <person name="Chen C.Y."/>
            <person name="Tzean S.S."/>
            <person name="Ota Y."/>
            <person name="Hattori T."/>
            <person name="Sahashi N."/>
            <person name="Liou R.F."/>
            <person name="Kikuchi T."/>
            <person name="Tsai I.J."/>
        </authorList>
    </citation>
    <scope>NUCLEOTIDE SEQUENCE [LARGE SCALE GENOMIC DNA]</scope>
    <source>
        <strain evidence="9 10">FFPRI411160</strain>
    </source>
</reference>
<dbReference type="FunCoup" id="A0A286UIP7">
    <property type="interactions" value="225"/>
</dbReference>
<comment type="catalytic activity">
    <reaction evidence="5">
        <text>a 5'-end (N(2),N(7)-dimethyl 5'-triphosphoguanosine)-ribonucleoside in snRNA + S-adenosyl-L-methionine = a 5'-end (N(2),N(2),N(7)-trimethyl 5'-triphosphoguanosine)-ribonucleoside in snRNA + S-adenosyl-L-homocysteine + H(+)</text>
        <dbReference type="Rhea" id="RHEA:78479"/>
        <dbReference type="Rhea" id="RHEA-COMP:19087"/>
        <dbReference type="Rhea" id="RHEA-COMP:19089"/>
        <dbReference type="ChEBI" id="CHEBI:15378"/>
        <dbReference type="ChEBI" id="CHEBI:57856"/>
        <dbReference type="ChEBI" id="CHEBI:59789"/>
        <dbReference type="ChEBI" id="CHEBI:167623"/>
        <dbReference type="ChEBI" id="CHEBI:172880"/>
    </reaction>
    <physiologicalReaction direction="left-to-right" evidence="5">
        <dbReference type="Rhea" id="RHEA:78480"/>
    </physiologicalReaction>
</comment>
<dbReference type="OrthoDB" id="194443at2759"/>
<organism evidence="9 10">
    <name type="scientific">Pyrrhoderma noxium</name>
    <dbReference type="NCBI Taxonomy" id="2282107"/>
    <lineage>
        <taxon>Eukaryota</taxon>
        <taxon>Fungi</taxon>
        <taxon>Dikarya</taxon>
        <taxon>Basidiomycota</taxon>
        <taxon>Agaricomycotina</taxon>
        <taxon>Agaricomycetes</taxon>
        <taxon>Hymenochaetales</taxon>
        <taxon>Hymenochaetaceae</taxon>
        <taxon>Pyrrhoderma</taxon>
    </lineage>
</organism>
<dbReference type="CDD" id="cd02440">
    <property type="entry name" value="AdoMet_MTases"/>
    <property type="match status" value="1"/>
</dbReference>
<evidence type="ECO:0000256" key="4">
    <source>
        <dbReference type="ARBA" id="ARBA00048740"/>
    </source>
</evidence>
<comment type="similarity">
    <text evidence="2">Belongs to the methyltransferase superfamily. Trimethylguanosine synthase family.</text>
</comment>
<dbReference type="PANTHER" id="PTHR14741">
    <property type="entry name" value="S-ADENOSYLMETHIONINE-DEPENDENT METHYLTRANSFERASE RELATED"/>
    <property type="match status" value="1"/>
</dbReference>
<dbReference type="FunFam" id="3.40.50.150:FF:000432">
    <property type="entry name" value="Unplaced genomic scaffold supercont2.10, whole genome shotgun sequence"/>
    <property type="match status" value="1"/>
</dbReference>
<dbReference type="InterPro" id="IPR029063">
    <property type="entry name" value="SAM-dependent_MTases_sf"/>
</dbReference>
<dbReference type="EMBL" id="NBII01000004">
    <property type="protein sequence ID" value="PAV19354.1"/>
    <property type="molecule type" value="Genomic_DNA"/>
</dbReference>
<dbReference type="STRING" id="2282107.A0A286UIP7"/>
<keyword evidence="9" id="KW-0489">Methyltransferase</keyword>
<gene>
    <name evidence="9" type="ORF">PNOK_0428800</name>
</gene>
<evidence type="ECO:0000256" key="3">
    <source>
        <dbReference type="ARBA" id="ARBA00047418"/>
    </source>
</evidence>
<evidence type="ECO:0000256" key="7">
    <source>
        <dbReference type="ARBA" id="ARBA00049790"/>
    </source>
</evidence>
<evidence type="ECO:0000313" key="9">
    <source>
        <dbReference type="EMBL" id="PAV19354.1"/>
    </source>
</evidence>
<dbReference type="InParanoid" id="A0A286UIP7"/>
<comment type="catalytic activity">
    <reaction evidence="3">
        <text>a 5'-end (N(2),N(7)-dimethyl 5'-triphosphoguanosine)-ribonucleoside in snoRNA + S-adenosyl-L-methionine = a 5'-end (N(2),N(2),N(7)-trimethyl 5'-triphosphoguanosine)-ribonucleoside in snoRNA + S-adenosyl-L-homocysteine + H(+)</text>
        <dbReference type="Rhea" id="RHEA:78507"/>
        <dbReference type="Rhea" id="RHEA-COMP:19088"/>
        <dbReference type="Rhea" id="RHEA-COMP:19090"/>
        <dbReference type="ChEBI" id="CHEBI:15378"/>
        <dbReference type="ChEBI" id="CHEBI:57856"/>
        <dbReference type="ChEBI" id="CHEBI:59789"/>
        <dbReference type="ChEBI" id="CHEBI:167623"/>
        <dbReference type="ChEBI" id="CHEBI:172880"/>
    </reaction>
    <physiologicalReaction direction="left-to-right" evidence="3">
        <dbReference type="Rhea" id="RHEA:78508"/>
    </physiologicalReaction>
</comment>
<dbReference type="AlphaFoldDB" id="A0A286UIP7"/>
<protein>
    <recommendedName>
        <fullName evidence="1">Trimethylguanosine synthase</fullName>
    </recommendedName>
    <alternativeName>
        <fullName evidence="7">Cap-specific guanine-N(2) methyltransferase</fullName>
    </alternativeName>
</protein>
<dbReference type="GO" id="GO:0071164">
    <property type="term" value="F:RNA cap trimethylguanosine synthase activity"/>
    <property type="evidence" value="ECO:0007669"/>
    <property type="project" value="TreeGrafter"/>
</dbReference>
<dbReference type="SUPFAM" id="SSF53335">
    <property type="entry name" value="S-adenosyl-L-methionine-dependent methyltransferases"/>
    <property type="match status" value="1"/>
</dbReference>
<dbReference type="GO" id="GO:0005634">
    <property type="term" value="C:nucleus"/>
    <property type="evidence" value="ECO:0007669"/>
    <property type="project" value="TreeGrafter"/>
</dbReference>
<comment type="catalytic activity">
    <reaction evidence="4">
        <text>a 5'-end (N(7)-methyl 5'-triphosphoguanosine)-ribonucleoside in snoRNA + S-adenosyl-L-methionine = a 5'-end (N(2),N(7)-dimethyl 5'-triphosphoguanosine)-ribonucleoside in snoRNA + S-adenosyl-L-homocysteine + H(+)</text>
        <dbReference type="Rhea" id="RHEA:78475"/>
        <dbReference type="Rhea" id="RHEA-COMP:19086"/>
        <dbReference type="Rhea" id="RHEA-COMP:19088"/>
        <dbReference type="ChEBI" id="CHEBI:15378"/>
        <dbReference type="ChEBI" id="CHEBI:57856"/>
        <dbReference type="ChEBI" id="CHEBI:59789"/>
        <dbReference type="ChEBI" id="CHEBI:156461"/>
        <dbReference type="ChEBI" id="CHEBI:172880"/>
    </reaction>
    <physiologicalReaction direction="left-to-right" evidence="4">
        <dbReference type="Rhea" id="RHEA:78476"/>
    </physiologicalReaction>
</comment>
<evidence type="ECO:0000313" key="10">
    <source>
        <dbReference type="Proteomes" id="UP000217199"/>
    </source>
</evidence>
<evidence type="ECO:0000256" key="2">
    <source>
        <dbReference type="ARBA" id="ARBA00025783"/>
    </source>
</evidence>
<proteinExistence type="inferred from homology"/>
<accession>A0A286UIP7</accession>
<dbReference type="Proteomes" id="UP000217199">
    <property type="component" value="Unassembled WGS sequence"/>
</dbReference>
<dbReference type="Gene3D" id="3.40.50.150">
    <property type="entry name" value="Vaccinia Virus protein VP39"/>
    <property type="match status" value="1"/>
</dbReference>
<comment type="catalytic activity">
    <reaction evidence="6">
        <text>a 5'-end (N(7)-methyl 5'-triphosphoguanosine)-ribonucleoside in snRNA + S-adenosyl-L-methionine = a 5'-end (N(2),N(7)-dimethyl 5'-triphosphoguanosine)-ribonucleoside in snRNA + S-adenosyl-L-homocysteine + H(+)</text>
        <dbReference type="Rhea" id="RHEA:78471"/>
        <dbReference type="Rhea" id="RHEA-COMP:19085"/>
        <dbReference type="Rhea" id="RHEA-COMP:19087"/>
        <dbReference type="ChEBI" id="CHEBI:15378"/>
        <dbReference type="ChEBI" id="CHEBI:57856"/>
        <dbReference type="ChEBI" id="CHEBI:59789"/>
        <dbReference type="ChEBI" id="CHEBI:156461"/>
        <dbReference type="ChEBI" id="CHEBI:172880"/>
    </reaction>
    <physiologicalReaction direction="left-to-right" evidence="6">
        <dbReference type="Rhea" id="RHEA:78472"/>
    </physiologicalReaction>
</comment>
<evidence type="ECO:0000256" key="1">
    <source>
        <dbReference type="ARBA" id="ARBA00018517"/>
    </source>
</evidence>
<sequence length="319" mass="35974">MGKRSRNFTGVAQFLKTITSAFEAPTPELTQNLHEAPPKEAHRPSPKKRKLNEKWDEIDVLQLVPKYTVEGDVPEDLKKYFAQRHRYFSLYDDGCLLDEEGWYSVTPEKIAEQIAERCRCDTILDAFCGVGGNAIAFARTCHRVIAIDNSPTRLAIARHNATIYGVQNRIEFILSDYLDFARSYASLPSSQRTIDAVFLSPPWGGPSYITGTPTETNEGETQPSFNTFSLRSILPIPGDELFHLSRQVSHNVAYFLPRNVDLNEVSGLLKKSPSTLPELISTQREELEYVEVEEEYMGNKLKAVTCYFGGLASGQEHNF</sequence>
<dbReference type="Pfam" id="PF09445">
    <property type="entry name" value="Methyltransf_15"/>
    <property type="match status" value="1"/>
</dbReference>
<feature type="region of interest" description="Disordered" evidence="8">
    <location>
        <begin position="25"/>
        <end position="49"/>
    </location>
</feature>
<comment type="caution">
    <text evidence="9">The sequence shown here is derived from an EMBL/GenBank/DDBJ whole genome shotgun (WGS) entry which is preliminary data.</text>
</comment>
<evidence type="ECO:0000256" key="6">
    <source>
        <dbReference type="ARBA" id="ARBA00049075"/>
    </source>
</evidence>
<name>A0A286UIP7_9AGAM</name>
<dbReference type="PANTHER" id="PTHR14741:SF32">
    <property type="entry name" value="TRIMETHYLGUANOSINE SYNTHASE"/>
    <property type="match status" value="1"/>
</dbReference>
<evidence type="ECO:0000256" key="5">
    <source>
        <dbReference type="ARBA" id="ARBA00048763"/>
    </source>
</evidence>